<dbReference type="Proteomes" id="UP001373714">
    <property type="component" value="Unassembled WGS sequence"/>
</dbReference>
<protein>
    <submittedName>
        <fullName evidence="1">Uncharacterized protein</fullName>
    </submittedName>
</protein>
<sequence length="349" mass="38126">MASLNQQYFLGSLPSGLQFKITQSRVFCAPGGYLVSWAPTQGANNSNNDGRCFSNGNQFKQEEPDDHPGKTCIRQEGFSSGEPVKPVRLGEMKWHDNHPFNGGSEPGWIELSFQITKQSGVVMAAGKITSKPSKYKWLSQRPDKIDIELNWGDGRVVNTQSNVGSNFGIDPSDVYLMFVMGRDKKTLGMTFTQKTDILNQIANVAIQGLVYANKKMIEYGVPGGALIIKVVELPDSYYTIRDVIDSSNDFVAAIKSGNRAAALLAAGTIVKGAYDVGSGLKSLPGDVKGVSKSLDNFLAGKLPIDLNGLKKDIPKDFIMKIVDEGLKSEEARQKGARVAKLRRRRQFVA</sequence>
<proteinExistence type="predicted"/>
<organism evidence="1 2">
    <name type="scientific">Orbilia blumenaviensis</name>
    <dbReference type="NCBI Taxonomy" id="1796055"/>
    <lineage>
        <taxon>Eukaryota</taxon>
        <taxon>Fungi</taxon>
        <taxon>Dikarya</taxon>
        <taxon>Ascomycota</taxon>
        <taxon>Pezizomycotina</taxon>
        <taxon>Orbiliomycetes</taxon>
        <taxon>Orbiliales</taxon>
        <taxon>Orbiliaceae</taxon>
        <taxon>Orbilia</taxon>
    </lineage>
</organism>
<dbReference type="AlphaFoldDB" id="A0AAV9UY21"/>
<comment type="caution">
    <text evidence="1">The sequence shown here is derived from an EMBL/GenBank/DDBJ whole genome shotgun (WGS) entry which is preliminary data.</text>
</comment>
<gene>
    <name evidence="1" type="ORF">TWF730_008901</name>
</gene>
<evidence type="ECO:0000313" key="2">
    <source>
        <dbReference type="Proteomes" id="UP001373714"/>
    </source>
</evidence>
<name>A0AAV9UY21_9PEZI</name>
<keyword evidence="2" id="KW-1185">Reference proteome</keyword>
<dbReference type="EMBL" id="JAVHNS010000006">
    <property type="protein sequence ID" value="KAK6352069.1"/>
    <property type="molecule type" value="Genomic_DNA"/>
</dbReference>
<accession>A0AAV9UY21</accession>
<reference evidence="1 2" key="1">
    <citation type="submission" date="2019-10" db="EMBL/GenBank/DDBJ databases">
        <authorList>
            <person name="Palmer J.M."/>
        </authorList>
    </citation>
    <scope>NUCLEOTIDE SEQUENCE [LARGE SCALE GENOMIC DNA]</scope>
    <source>
        <strain evidence="1 2">TWF730</strain>
    </source>
</reference>
<evidence type="ECO:0000313" key="1">
    <source>
        <dbReference type="EMBL" id="KAK6352069.1"/>
    </source>
</evidence>